<organism evidence="1 2">
    <name type="scientific">Fusarium tricinctum</name>
    <dbReference type="NCBI Taxonomy" id="61284"/>
    <lineage>
        <taxon>Eukaryota</taxon>
        <taxon>Fungi</taxon>
        <taxon>Dikarya</taxon>
        <taxon>Ascomycota</taxon>
        <taxon>Pezizomycotina</taxon>
        <taxon>Sordariomycetes</taxon>
        <taxon>Hypocreomycetidae</taxon>
        <taxon>Hypocreales</taxon>
        <taxon>Nectriaceae</taxon>
        <taxon>Fusarium</taxon>
        <taxon>Fusarium tricinctum species complex</taxon>
    </lineage>
</organism>
<dbReference type="EMBL" id="JAGPXF010000004">
    <property type="protein sequence ID" value="KAH7246487.1"/>
    <property type="molecule type" value="Genomic_DNA"/>
</dbReference>
<dbReference type="Proteomes" id="UP000813427">
    <property type="component" value="Unassembled WGS sequence"/>
</dbReference>
<sequence>MVNPDTINDPHNKHCNVLISLASSTQLEELNPLLQYAWQDFRPSRDGQIDRQRIDERMHRLLPTCDTFRDYSESDLMNSTIWSSTEWTLPFGFMSSQNGHPTLDPCQGREELGKASLIELDCTQNRNLTLQGAVIHHLMEEHGRILAPRPPDFLRVRYPSHLTDPLPFSSLVTFNLGPVEIDEPATVQFDCPPWTKHLRQLSECG</sequence>
<dbReference type="AlphaFoldDB" id="A0A8K0WCI6"/>
<dbReference type="OrthoDB" id="4806845at2759"/>
<comment type="caution">
    <text evidence="1">The sequence shown here is derived from an EMBL/GenBank/DDBJ whole genome shotgun (WGS) entry which is preliminary data.</text>
</comment>
<protein>
    <submittedName>
        <fullName evidence="1">Uncharacterized protein</fullName>
    </submittedName>
</protein>
<gene>
    <name evidence="1" type="ORF">BKA59DRAFT_455528</name>
</gene>
<reference evidence="1" key="1">
    <citation type="journal article" date="2021" name="Nat. Commun.">
        <title>Genetic determinants of endophytism in the Arabidopsis root mycobiome.</title>
        <authorList>
            <person name="Mesny F."/>
            <person name="Miyauchi S."/>
            <person name="Thiergart T."/>
            <person name="Pickel B."/>
            <person name="Atanasova L."/>
            <person name="Karlsson M."/>
            <person name="Huettel B."/>
            <person name="Barry K.W."/>
            <person name="Haridas S."/>
            <person name="Chen C."/>
            <person name="Bauer D."/>
            <person name="Andreopoulos W."/>
            <person name="Pangilinan J."/>
            <person name="LaButti K."/>
            <person name="Riley R."/>
            <person name="Lipzen A."/>
            <person name="Clum A."/>
            <person name="Drula E."/>
            <person name="Henrissat B."/>
            <person name="Kohler A."/>
            <person name="Grigoriev I.V."/>
            <person name="Martin F.M."/>
            <person name="Hacquard S."/>
        </authorList>
    </citation>
    <scope>NUCLEOTIDE SEQUENCE</scope>
    <source>
        <strain evidence="1">MPI-SDFR-AT-0068</strain>
    </source>
</reference>
<proteinExistence type="predicted"/>
<evidence type="ECO:0000313" key="2">
    <source>
        <dbReference type="Proteomes" id="UP000813427"/>
    </source>
</evidence>
<name>A0A8K0WCI6_9HYPO</name>
<evidence type="ECO:0000313" key="1">
    <source>
        <dbReference type="EMBL" id="KAH7246487.1"/>
    </source>
</evidence>
<keyword evidence="2" id="KW-1185">Reference proteome</keyword>
<accession>A0A8K0WCI6</accession>